<reference evidence="13" key="1">
    <citation type="submission" date="2017-05" db="EMBL/GenBank/DDBJ databases">
        <title>Improved OligoMM genomes.</title>
        <authorList>
            <person name="Garzetti D."/>
        </authorList>
    </citation>
    <scope>NUCLEOTIDE SEQUENCE [LARGE SCALE GENOMIC DNA]</scope>
    <source>
        <strain evidence="13">YL45</strain>
    </source>
</reference>
<dbReference type="HAMAP" id="MF_00109">
    <property type="entry name" value="Shikimate_kinase"/>
    <property type="match status" value="1"/>
</dbReference>
<keyword evidence="9 11" id="KW-0057">Aromatic amino acid biosynthesis</keyword>
<dbReference type="EMBL" id="NHMP01000019">
    <property type="protein sequence ID" value="OXE44089.1"/>
    <property type="molecule type" value="Genomic_DNA"/>
</dbReference>
<dbReference type="GO" id="GO:0004765">
    <property type="term" value="F:shikimate kinase activity"/>
    <property type="evidence" value="ECO:0007669"/>
    <property type="project" value="UniProtKB-UniRule"/>
</dbReference>
<evidence type="ECO:0000256" key="11">
    <source>
        <dbReference type="HAMAP-Rule" id="MF_00109"/>
    </source>
</evidence>
<comment type="pathway">
    <text evidence="1 11">Metabolic intermediate biosynthesis; chorismate biosynthesis; chorismate from D-erythrose 4-phosphate and phosphoenolpyruvate: step 5/7.</text>
</comment>
<dbReference type="EC" id="2.7.1.71" evidence="3 11"/>
<feature type="binding site" evidence="11">
    <location>
        <position position="87"/>
    </location>
    <ligand>
        <name>substrate</name>
    </ligand>
</feature>
<dbReference type="GeneID" id="78362904"/>
<comment type="cofactor">
    <cofactor evidence="11">
        <name>Mg(2+)</name>
        <dbReference type="ChEBI" id="CHEBI:18420"/>
    </cofactor>
    <text evidence="11">Binds 1 Mg(2+) ion per subunit.</text>
</comment>
<dbReference type="GO" id="GO:0000287">
    <property type="term" value="F:magnesium ion binding"/>
    <property type="evidence" value="ECO:0007669"/>
    <property type="project" value="UniProtKB-UniRule"/>
</dbReference>
<keyword evidence="11" id="KW-0479">Metal-binding</keyword>
<evidence type="ECO:0000313" key="13">
    <source>
        <dbReference type="Proteomes" id="UP000214610"/>
    </source>
</evidence>
<dbReference type="PANTHER" id="PTHR21087:SF16">
    <property type="entry name" value="SHIKIMATE KINASE 1, CHLOROPLASTIC"/>
    <property type="match status" value="1"/>
</dbReference>
<dbReference type="InterPro" id="IPR023000">
    <property type="entry name" value="Shikimate_kinase_CS"/>
</dbReference>
<feature type="binding site" evidence="11">
    <location>
        <position position="23"/>
    </location>
    <ligand>
        <name>Mg(2+)</name>
        <dbReference type="ChEBI" id="CHEBI:18420"/>
    </ligand>
</feature>
<dbReference type="CDD" id="cd00464">
    <property type="entry name" value="SK"/>
    <property type="match status" value="1"/>
</dbReference>
<evidence type="ECO:0000313" key="12">
    <source>
        <dbReference type="EMBL" id="OXE44089.1"/>
    </source>
</evidence>
<feature type="binding site" evidence="11">
    <location>
        <position position="65"/>
    </location>
    <ligand>
        <name>substrate</name>
    </ligand>
</feature>
<dbReference type="InterPro" id="IPR000623">
    <property type="entry name" value="Shikimate_kinase/TSH1"/>
</dbReference>
<dbReference type="Gene3D" id="3.40.50.300">
    <property type="entry name" value="P-loop containing nucleotide triphosphate hydrolases"/>
    <property type="match status" value="1"/>
</dbReference>
<dbReference type="GO" id="GO:0009073">
    <property type="term" value="P:aromatic amino acid family biosynthetic process"/>
    <property type="evidence" value="ECO:0007669"/>
    <property type="project" value="UniProtKB-KW"/>
</dbReference>
<dbReference type="InterPro" id="IPR027417">
    <property type="entry name" value="P-loop_NTPase"/>
</dbReference>
<evidence type="ECO:0000256" key="6">
    <source>
        <dbReference type="ARBA" id="ARBA00022741"/>
    </source>
</evidence>
<keyword evidence="8 11" id="KW-0067">ATP-binding</keyword>
<comment type="caution">
    <text evidence="11">Lacks conserved residue(s) required for the propagation of feature annotation.</text>
</comment>
<keyword evidence="11" id="KW-0460">Magnesium</keyword>
<dbReference type="GO" id="GO:0005829">
    <property type="term" value="C:cytosol"/>
    <property type="evidence" value="ECO:0007669"/>
    <property type="project" value="TreeGrafter"/>
</dbReference>
<comment type="catalytic activity">
    <reaction evidence="10 11">
        <text>shikimate + ATP = 3-phosphoshikimate + ADP + H(+)</text>
        <dbReference type="Rhea" id="RHEA:13121"/>
        <dbReference type="ChEBI" id="CHEBI:15378"/>
        <dbReference type="ChEBI" id="CHEBI:30616"/>
        <dbReference type="ChEBI" id="CHEBI:36208"/>
        <dbReference type="ChEBI" id="CHEBI:145989"/>
        <dbReference type="ChEBI" id="CHEBI:456216"/>
        <dbReference type="EC" id="2.7.1.71"/>
    </reaction>
</comment>
<keyword evidence="7 11" id="KW-0418">Kinase</keyword>
<keyword evidence="11" id="KW-0963">Cytoplasm</keyword>
<dbReference type="GO" id="GO:0009423">
    <property type="term" value="P:chorismate biosynthetic process"/>
    <property type="evidence" value="ECO:0007669"/>
    <property type="project" value="UniProtKB-UniRule"/>
</dbReference>
<keyword evidence="13" id="KW-1185">Reference proteome</keyword>
<evidence type="ECO:0000256" key="2">
    <source>
        <dbReference type="ARBA" id="ARBA00006997"/>
    </source>
</evidence>
<evidence type="ECO:0000256" key="5">
    <source>
        <dbReference type="ARBA" id="ARBA00022679"/>
    </source>
</evidence>
<gene>
    <name evidence="11" type="primary">aroK</name>
    <name evidence="12" type="ORF">ADH67_13135</name>
</gene>
<keyword evidence="4 11" id="KW-0028">Amino-acid biosynthesis</keyword>
<dbReference type="InterPro" id="IPR031322">
    <property type="entry name" value="Shikimate/glucono_kinase"/>
</dbReference>
<keyword evidence="6 11" id="KW-0547">Nucleotide-binding</keyword>
<evidence type="ECO:0000256" key="3">
    <source>
        <dbReference type="ARBA" id="ARBA00012154"/>
    </source>
</evidence>
<dbReference type="RefSeq" id="WP_066595419.1">
    <property type="nucleotide sequence ID" value="NZ_CAJTBZ010000024.1"/>
</dbReference>
<feature type="binding site" evidence="11">
    <location>
        <begin position="19"/>
        <end position="24"/>
    </location>
    <ligand>
        <name>ATP</name>
        <dbReference type="ChEBI" id="CHEBI:30616"/>
    </ligand>
</feature>
<evidence type="ECO:0000256" key="4">
    <source>
        <dbReference type="ARBA" id="ARBA00022605"/>
    </source>
</evidence>
<comment type="function">
    <text evidence="11">Catalyzes the specific phosphorylation of the 3-hydroxyl group of shikimic acid using ATP as a cosubstrate.</text>
</comment>
<dbReference type="PANTHER" id="PTHR21087">
    <property type="entry name" value="SHIKIMATE KINASE"/>
    <property type="match status" value="1"/>
</dbReference>
<dbReference type="SUPFAM" id="SSF52540">
    <property type="entry name" value="P-loop containing nucleoside triphosphate hydrolases"/>
    <property type="match status" value="1"/>
</dbReference>
<dbReference type="GO" id="GO:0008652">
    <property type="term" value="P:amino acid biosynthetic process"/>
    <property type="evidence" value="ECO:0007669"/>
    <property type="project" value="UniProtKB-KW"/>
</dbReference>
<accession>A0A227KA36</accession>
<comment type="similarity">
    <text evidence="2 11">Belongs to the shikimate kinase family.</text>
</comment>
<evidence type="ECO:0000256" key="7">
    <source>
        <dbReference type="ARBA" id="ARBA00022777"/>
    </source>
</evidence>
<sequence length="178" mass="20500">MHNNSVKAYKSIFLIGMMGAGKSSFGKYCSKELGYQFVDLDEELENRTGVKIPEIFAKEGEEGFRRRETDLLREFIEKEGFIVATGGGVVMRDENRQILKNGNACVVHLTVSPRICFFRTRNSSRPLLQTENPMQTIENLMRDRDPLYTEVRDFSLDTDKLSFNQMCKELLKELGKEK</sequence>
<comment type="subcellular location">
    <subcellularLocation>
        <location evidence="11">Cytoplasm</location>
    </subcellularLocation>
</comment>
<organism evidence="12 13">
    <name type="scientific">Turicimonas muris</name>
    <dbReference type="NCBI Taxonomy" id="1796652"/>
    <lineage>
        <taxon>Bacteria</taxon>
        <taxon>Pseudomonadati</taxon>
        <taxon>Pseudomonadota</taxon>
        <taxon>Betaproteobacteria</taxon>
        <taxon>Burkholderiales</taxon>
        <taxon>Sutterellaceae</taxon>
        <taxon>Turicimonas</taxon>
    </lineage>
</organism>
<dbReference type="AlphaFoldDB" id="A0A227KA36"/>
<evidence type="ECO:0000256" key="10">
    <source>
        <dbReference type="ARBA" id="ARBA00048567"/>
    </source>
</evidence>
<comment type="subunit">
    <text evidence="11">Monomer.</text>
</comment>
<evidence type="ECO:0000256" key="8">
    <source>
        <dbReference type="ARBA" id="ARBA00022840"/>
    </source>
</evidence>
<feature type="binding site" evidence="11">
    <location>
        <position position="125"/>
    </location>
    <ligand>
        <name>ATP</name>
        <dbReference type="ChEBI" id="CHEBI:30616"/>
    </ligand>
</feature>
<comment type="caution">
    <text evidence="12">The sequence shown here is derived from an EMBL/GenBank/DDBJ whole genome shotgun (WGS) entry which is preliminary data.</text>
</comment>
<dbReference type="PROSITE" id="PS01128">
    <property type="entry name" value="SHIKIMATE_KINASE"/>
    <property type="match status" value="1"/>
</dbReference>
<protein>
    <recommendedName>
        <fullName evidence="3 11">Shikimate kinase</fullName>
        <shortName evidence="11">SK</shortName>
        <ecNumber evidence="3 11">2.7.1.71</ecNumber>
    </recommendedName>
</protein>
<dbReference type="UniPathway" id="UPA00053">
    <property type="reaction ID" value="UER00088"/>
</dbReference>
<feature type="binding site" evidence="11">
    <location>
        <position position="41"/>
    </location>
    <ligand>
        <name>substrate</name>
    </ligand>
</feature>
<feature type="binding site" evidence="11">
    <location>
        <position position="144"/>
    </location>
    <ligand>
        <name>substrate</name>
    </ligand>
</feature>
<dbReference type="GO" id="GO:0005524">
    <property type="term" value="F:ATP binding"/>
    <property type="evidence" value="ECO:0007669"/>
    <property type="project" value="UniProtKB-UniRule"/>
</dbReference>
<dbReference type="Pfam" id="PF01202">
    <property type="entry name" value="SKI"/>
    <property type="match status" value="1"/>
</dbReference>
<dbReference type="Proteomes" id="UP000214610">
    <property type="component" value="Unassembled WGS sequence"/>
</dbReference>
<evidence type="ECO:0000256" key="9">
    <source>
        <dbReference type="ARBA" id="ARBA00023141"/>
    </source>
</evidence>
<keyword evidence="5 11" id="KW-0808">Transferase</keyword>
<evidence type="ECO:0000256" key="1">
    <source>
        <dbReference type="ARBA" id="ARBA00004842"/>
    </source>
</evidence>
<dbReference type="PRINTS" id="PR01100">
    <property type="entry name" value="SHIKIMTKNASE"/>
</dbReference>
<proteinExistence type="inferred from homology"/>
<name>A0A227KA36_9BURK</name>